<dbReference type="InterPro" id="IPR052354">
    <property type="entry name" value="Cell_Wall_Dynamics_Protein"/>
</dbReference>
<dbReference type="PANTHER" id="PTHR34408">
    <property type="entry name" value="FAMILY PROTEIN, PUTATIVE-RELATED"/>
    <property type="match status" value="1"/>
</dbReference>
<protein>
    <recommendedName>
        <fullName evidence="3">Probable endolytic peptidoglycan transglycosylase RlpA</fullName>
        <ecNumber evidence="3">4.2.2.-</ecNumber>
    </recommendedName>
</protein>
<keyword evidence="3" id="KW-0732">Signal</keyword>
<reference evidence="6 7" key="1">
    <citation type="submission" date="2018-12" db="EMBL/GenBank/DDBJ databases">
        <authorList>
            <consortium name="Pathogen Informatics"/>
        </authorList>
    </citation>
    <scope>NUCLEOTIDE SEQUENCE [LARGE SCALE GENOMIC DNA]</scope>
    <source>
        <strain evidence="6 7">NCTC13652</strain>
    </source>
</reference>
<organism evidence="6 7">
    <name type="scientific">Acidipropionibacterium jensenii</name>
    <dbReference type="NCBI Taxonomy" id="1749"/>
    <lineage>
        <taxon>Bacteria</taxon>
        <taxon>Bacillati</taxon>
        <taxon>Actinomycetota</taxon>
        <taxon>Actinomycetes</taxon>
        <taxon>Propionibacteriales</taxon>
        <taxon>Propionibacteriaceae</taxon>
        <taxon>Acidipropionibacterium</taxon>
    </lineage>
</organism>
<accession>A0A3S4UYK6</accession>
<gene>
    <name evidence="3" type="primary">rlpA</name>
    <name evidence="6" type="ORF">NCTC13652_01865</name>
</gene>
<evidence type="ECO:0000256" key="3">
    <source>
        <dbReference type="HAMAP-Rule" id="MF_02071"/>
    </source>
</evidence>
<dbReference type="InterPro" id="IPR034718">
    <property type="entry name" value="RlpA"/>
</dbReference>
<dbReference type="SMART" id="SM00287">
    <property type="entry name" value="SH3b"/>
    <property type="match status" value="3"/>
</dbReference>
<name>A0A3S4UYK6_9ACTN</name>
<dbReference type="GO" id="GO:0000270">
    <property type="term" value="P:peptidoglycan metabolic process"/>
    <property type="evidence" value="ECO:0007669"/>
    <property type="project" value="UniProtKB-UniRule"/>
</dbReference>
<evidence type="ECO:0000256" key="4">
    <source>
        <dbReference type="RuleBase" id="RU003495"/>
    </source>
</evidence>
<dbReference type="NCBIfam" id="TIGR00413">
    <property type="entry name" value="rlpA"/>
    <property type="match status" value="1"/>
</dbReference>
<evidence type="ECO:0000256" key="2">
    <source>
        <dbReference type="ARBA" id="ARBA00023316"/>
    </source>
</evidence>
<dbReference type="PROSITE" id="PS51781">
    <property type="entry name" value="SH3B"/>
    <property type="match status" value="3"/>
</dbReference>
<dbReference type="RefSeq" id="WP_126412739.1">
    <property type="nucleotide sequence ID" value="NZ_LR134473.1"/>
</dbReference>
<dbReference type="EMBL" id="LR134473">
    <property type="protein sequence ID" value="VEI03654.1"/>
    <property type="molecule type" value="Genomic_DNA"/>
</dbReference>
<dbReference type="GO" id="GO:0008932">
    <property type="term" value="F:lytic endotransglycosylase activity"/>
    <property type="evidence" value="ECO:0007669"/>
    <property type="project" value="UniProtKB-UniRule"/>
</dbReference>
<dbReference type="Proteomes" id="UP000277858">
    <property type="component" value="Chromosome"/>
</dbReference>
<dbReference type="Pfam" id="PF08239">
    <property type="entry name" value="SH3_3"/>
    <property type="match status" value="3"/>
</dbReference>
<evidence type="ECO:0000313" key="6">
    <source>
        <dbReference type="EMBL" id="VEI03654.1"/>
    </source>
</evidence>
<evidence type="ECO:0000256" key="1">
    <source>
        <dbReference type="ARBA" id="ARBA00023239"/>
    </source>
</evidence>
<dbReference type="SUPFAM" id="SSF50685">
    <property type="entry name" value="Barwin-like endoglucanases"/>
    <property type="match status" value="1"/>
</dbReference>
<dbReference type="HAMAP" id="MF_02071">
    <property type="entry name" value="RlpA"/>
    <property type="match status" value="1"/>
</dbReference>
<feature type="domain" description="SH3b" evidence="5">
    <location>
        <begin position="66"/>
        <end position="130"/>
    </location>
</feature>
<dbReference type="InterPro" id="IPR012997">
    <property type="entry name" value="RplA"/>
</dbReference>
<dbReference type="Gene3D" id="2.40.40.10">
    <property type="entry name" value="RlpA-like domain"/>
    <property type="match status" value="1"/>
</dbReference>
<proteinExistence type="inferred from homology"/>
<dbReference type="InterPro" id="IPR036908">
    <property type="entry name" value="RlpA-like_sf"/>
</dbReference>
<dbReference type="InterPro" id="IPR009009">
    <property type="entry name" value="RlpA-like_DPBB"/>
</dbReference>
<comment type="function">
    <text evidence="3">Lytic transglycosylase with a strong preference for naked glycan strands that lack stem peptides.</text>
</comment>
<keyword evidence="2 3" id="KW-0961">Cell wall biogenesis/degradation</keyword>
<feature type="chain" id="PRO_5018797941" description="Probable endolytic peptidoglycan transglycosylase RlpA" evidence="3">
    <location>
        <begin position="38"/>
        <end position="394"/>
    </location>
</feature>
<dbReference type="Gene3D" id="2.30.30.40">
    <property type="entry name" value="SH3 Domains"/>
    <property type="match status" value="3"/>
</dbReference>
<dbReference type="GO" id="GO:0071555">
    <property type="term" value="P:cell wall organization"/>
    <property type="evidence" value="ECO:0007669"/>
    <property type="project" value="UniProtKB-KW"/>
</dbReference>
<comment type="similarity">
    <text evidence="3 4">Belongs to the RlpA family.</text>
</comment>
<dbReference type="EC" id="4.2.2.-" evidence="3"/>
<dbReference type="InterPro" id="IPR003646">
    <property type="entry name" value="SH3-like_bac-type"/>
</dbReference>
<keyword evidence="7" id="KW-1185">Reference proteome</keyword>
<evidence type="ECO:0000259" key="5">
    <source>
        <dbReference type="PROSITE" id="PS51781"/>
    </source>
</evidence>
<feature type="domain" description="SH3b" evidence="5">
    <location>
        <begin position="216"/>
        <end position="280"/>
    </location>
</feature>
<dbReference type="OrthoDB" id="9779128at2"/>
<feature type="domain" description="SH3b" evidence="5">
    <location>
        <begin position="141"/>
        <end position="205"/>
    </location>
</feature>
<dbReference type="CDD" id="cd22268">
    <property type="entry name" value="DPBB_RlpA-like"/>
    <property type="match status" value="1"/>
</dbReference>
<evidence type="ECO:0000313" key="7">
    <source>
        <dbReference type="Proteomes" id="UP000277858"/>
    </source>
</evidence>
<dbReference type="PANTHER" id="PTHR34408:SF1">
    <property type="entry name" value="GLYCOSYL HYDROLASE FAMILY 19 DOMAIN-CONTAINING PROTEIN HI_1415"/>
    <property type="match status" value="1"/>
</dbReference>
<keyword evidence="1 3" id="KW-0456">Lyase</keyword>
<feature type="signal peptide" evidence="3">
    <location>
        <begin position="1"/>
        <end position="37"/>
    </location>
</feature>
<dbReference type="AlphaFoldDB" id="A0A3S4UYK6"/>
<sequence precursor="true">MINTQTSGHSRSLRRIVAISAATGVAVMGSVVEQAHAAPAQPTKVASAPKPVAAPKAAVAPKPAGQAGKLVYATATVNVRARATTSSAKIGMLPRAGHVKALSASRGGWTKVLYKGKVGYISSSYLSHGKVAAAKPSASRSTGRLVYAKTTVTVRSRATTSSAKIGMLPRAGHVKALSASRGGWTKVLYKGKVGYISSSYLSHGKVAAAKPSASRSTGRLVYAKTTVTVRSRATTSSAKIGMLPQAGHVKALSASRGGWTKVLYKGKTGYISSGYLSYSKVAAPARNSAASRSASRVTTTGSLGTCKASFYGYGYQTANGERFSASAMTAAHKTMRFGTRLKVTNKASGKSVIVRVNDRGPFVSGRCLDLTTGAFSRIASTGSGVVTVSYQQVR</sequence>
<dbReference type="Pfam" id="PF03330">
    <property type="entry name" value="DPBB_1"/>
    <property type="match status" value="1"/>
</dbReference>